<comment type="caution">
    <text evidence="8">The sequence shown here is derived from an EMBL/GenBank/DDBJ whole genome shotgun (WGS) entry which is preliminary data.</text>
</comment>
<dbReference type="InterPro" id="IPR048912">
    <property type="entry name" value="BetaGal1-like_ABD1"/>
</dbReference>
<dbReference type="PROSITE" id="PS01182">
    <property type="entry name" value="GLYCOSYL_HYDROL_F35"/>
    <property type="match status" value="1"/>
</dbReference>
<dbReference type="InterPro" id="IPR026283">
    <property type="entry name" value="B-gal_1-like"/>
</dbReference>
<dbReference type="Gene3D" id="2.60.120.260">
    <property type="entry name" value="Galactose-binding domain-like"/>
    <property type="match status" value="2"/>
</dbReference>
<evidence type="ECO:0000313" key="8">
    <source>
        <dbReference type="EMBL" id="PVY46050.1"/>
    </source>
</evidence>
<gene>
    <name evidence="8" type="ORF">C8D82_101250</name>
</gene>
<evidence type="ECO:0000259" key="6">
    <source>
        <dbReference type="Pfam" id="PF21317"/>
    </source>
</evidence>
<organism evidence="8 9">
    <name type="scientific">Victivallis vadensis</name>
    <dbReference type="NCBI Taxonomy" id="172901"/>
    <lineage>
        <taxon>Bacteria</taxon>
        <taxon>Pseudomonadati</taxon>
        <taxon>Lentisphaerota</taxon>
        <taxon>Lentisphaeria</taxon>
        <taxon>Victivallales</taxon>
        <taxon>Victivallaceae</taxon>
        <taxon>Victivallis</taxon>
    </lineage>
</organism>
<protein>
    <submittedName>
        <fullName evidence="8">Beta-galactosidase</fullName>
    </submittedName>
</protein>
<dbReference type="FunFam" id="3.20.20.80:FF:000115">
    <property type="entry name" value="Beta-galactosidase"/>
    <property type="match status" value="1"/>
</dbReference>
<dbReference type="GO" id="GO:0004565">
    <property type="term" value="F:beta-galactosidase activity"/>
    <property type="evidence" value="ECO:0007669"/>
    <property type="project" value="InterPro"/>
</dbReference>
<feature type="domain" description="Beta-galactosidase galactose-binding" evidence="7">
    <location>
        <begin position="503"/>
        <end position="560"/>
    </location>
</feature>
<keyword evidence="3" id="KW-0326">Glycosidase</keyword>
<dbReference type="RefSeq" id="WP_116882440.1">
    <property type="nucleotide sequence ID" value="NZ_CABMMC010000075.1"/>
</dbReference>
<name>A0A2U1BBL1_9BACT</name>
<evidence type="ECO:0000256" key="2">
    <source>
        <dbReference type="ARBA" id="ARBA00022801"/>
    </source>
</evidence>
<dbReference type="Pfam" id="PF21467">
    <property type="entry name" value="BetaGal_gal-bd"/>
    <property type="match status" value="1"/>
</dbReference>
<evidence type="ECO:0000313" key="9">
    <source>
        <dbReference type="Proteomes" id="UP000245959"/>
    </source>
</evidence>
<dbReference type="Proteomes" id="UP000245959">
    <property type="component" value="Unassembled WGS sequence"/>
</dbReference>
<dbReference type="InterPro" id="IPR017853">
    <property type="entry name" value="GH"/>
</dbReference>
<dbReference type="InterPro" id="IPR048913">
    <property type="entry name" value="BetaGal_gal-bd"/>
</dbReference>
<comment type="similarity">
    <text evidence="1">Belongs to the glycosyl hydrolase 35 family.</text>
</comment>
<dbReference type="InterPro" id="IPR008979">
    <property type="entry name" value="Galactose-bd-like_sf"/>
</dbReference>
<evidence type="ECO:0000256" key="3">
    <source>
        <dbReference type="ARBA" id="ARBA00023295"/>
    </source>
</evidence>
<dbReference type="InterPro" id="IPR019801">
    <property type="entry name" value="Glyco_hydro_35_CS"/>
</dbReference>
<evidence type="ECO:0000256" key="1">
    <source>
        <dbReference type="ARBA" id="ARBA00009809"/>
    </source>
</evidence>
<feature type="domain" description="Glycoside hydrolase 35 catalytic" evidence="5">
    <location>
        <begin position="12"/>
        <end position="328"/>
    </location>
</feature>
<dbReference type="EMBL" id="QEKH01000001">
    <property type="protein sequence ID" value="PVY46050.1"/>
    <property type="molecule type" value="Genomic_DNA"/>
</dbReference>
<dbReference type="PIRSF" id="PIRSF006336">
    <property type="entry name" value="B-gal"/>
    <property type="match status" value="1"/>
</dbReference>
<dbReference type="GeneID" id="78293777"/>
<proteinExistence type="inferred from homology"/>
<dbReference type="SUPFAM" id="SSF49785">
    <property type="entry name" value="Galactose-binding domain-like"/>
    <property type="match status" value="1"/>
</dbReference>
<dbReference type="SUPFAM" id="SSF51445">
    <property type="entry name" value="(Trans)glycosidases"/>
    <property type="match status" value="1"/>
</dbReference>
<dbReference type="Pfam" id="PF21317">
    <property type="entry name" value="BetaGal_ABD_1"/>
    <property type="match status" value="1"/>
</dbReference>
<evidence type="ECO:0000256" key="4">
    <source>
        <dbReference type="PIRSR" id="PIRSR006336-1"/>
    </source>
</evidence>
<feature type="active site" description="Nucleophile" evidence="4">
    <location>
        <position position="234"/>
    </location>
</feature>
<keyword evidence="2" id="KW-0378">Hydrolase</keyword>
<dbReference type="AlphaFoldDB" id="A0A2U1BBL1"/>
<dbReference type="InterPro" id="IPR031330">
    <property type="entry name" value="Gly_Hdrlase_35_cat"/>
</dbReference>
<dbReference type="InterPro" id="IPR001944">
    <property type="entry name" value="Glycoside_Hdrlase_35"/>
</dbReference>
<evidence type="ECO:0000259" key="5">
    <source>
        <dbReference type="Pfam" id="PF01301"/>
    </source>
</evidence>
<keyword evidence="9" id="KW-1185">Reference proteome</keyword>
<dbReference type="OrthoDB" id="9813184at2"/>
<feature type="domain" description="Beta-galactosidase 1-like first all-beta" evidence="6">
    <location>
        <begin position="373"/>
        <end position="483"/>
    </location>
</feature>
<feature type="active site" description="Proton donor" evidence="4">
    <location>
        <position position="158"/>
    </location>
</feature>
<accession>A0A2U1BBL1</accession>
<dbReference type="Pfam" id="PF01301">
    <property type="entry name" value="Glyco_hydro_35"/>
    <property type="match status" value="1"/>
</dbReference>
<reference evidence="8 9" key="1">
    <citation type="submission" date="2018-04" db="EMBL/GenBank/DDBJ databases">
        <title>Genomic Encyclopedia of Type Strains, Phase IV (KMG-IV): sequencing the most valuable type-strain genomes for metagenomic binning, comparative biology and taxonomic classification.</title>
        <authorList>
            <person name="Goeker M."/>
        </authorList>
    </citation>
    <scope>NUCLEOTIDE SEQUENCE [LARGE SCALE GENOMIC DNA]</scope>
    <source>
        <strain evidence="8 9">DSM 14823</strain>
    </source>
</reference>
<dbReference type="GO" id="GO:0005975">
    <property type="term" value="P:carbohydrate metabolic process"/>
    <property type="evidence" value="ECO:0007669"/>
    <property type="project" value="InterPro"/>
</dbReference>
<sequence>MGKVEVSGGAIRIDGKPVQMISGTIHYFRVHPELWRDRIEKAKMMGLNAIETYLCHNLHEPHKGEFDFSGMLDFERFLDEIHRAGLYAIVRPGPYICAEWENGGLPPWLSVEPGIDFRCSNPAFLEANDRYLNKVLPMVKKHLYTAGGPVVMMQIENEYGSYGKDRNYLEHIRQVYLRNGIDVPLFTSDGPCDWMLHGGTIPECYQTLNFGSRSEEAFRKGREYRPEGPDFCMEFWNGWFDHWGEKHHTRPAKDAAKELDAMLKAGASVNFYVFHGGTNFGFMAGANGNGAEAGDYGPTVTSYDYDAPLSESGDPTPKFFAFQEVIRKYRKDAAFGTPRPGRKQSPGRVKFIESAPLFGQLDRLSARRHALKPLTMEACGQSYGFINYRTVIDGPAEENLYFPEVRDRVSAYLDGEYLGTVYRNDANRRIPFRLKKETAVLDLLVENTGRINYGPLVGRDQKGLPLGVCIGWQSQIEFDIWNLELDDISKVEYGEYRNAKEVPAFHRGYFEAEAGADTFVRIPGVKGVVWINGFNLGRYWNIGPCKTLYVPAPVLKEGRNQIVVLELHQLDVNSVKLTDKPKL</sequence>
<dbReference type="Gene3D" id="3.20.20.80">
    <property type="entry name" value="Glycosidases"/>
    <property type="match status" value="1"/>
</dbReference>
<dbReference type="PRINTS" id="PR00742">
    <property type="entry name" value="GLHYDRLASE35"/>
</dbReference>
<evidence type="ECO:0000259" key="7">
    <source>
        <dbReference type="Pfam" id="PF21467"/>
    </source>
</evidence>
<dbReference type="PANTHER" id="PTHR23421">
    <property type="entry name" value="BETA-GALACTOSIDASE RELATED"/>
    <property type="match status" value="1"/>
</dbReference>